<reference evidence="8 9" key="1">
    <citation type="submission" date="2021-11" db="EMBL/GenBank/DDBJ databases">
        <title>Draft genome sequence of Actinomycetospora sp. SF1 isolated from the rhizosphere soil.</title>
        <authorList>
            <person name="Duangmal K."/>
            <person name="Chantavorakit T."/>
        </authorList>
    </citation>
    <scope>NUCLEOTIDE SEQUENCE [LARGE SCALE GENOMIC DNA]</scope>
    <source>
        <strain evidence="8 9">TBRC 5722</strain>
    </source>
</reference>
<feature type="region of interest" description="Disordered" evidence="7">
    <location>
        <begin position="1"/>
        <end position="21"/>
    </location>
</feature>
<evidence type="ECO:0000313" key="9">
    <source>
        <dbReference type="Proteomes" id="UP001199469"/>
    </source>
</evidence>
<comment type="caution">
    <text evidence="8">The sequence shown here is derived from an EMBL/GenBank/DDBJ whole genome shotgun (WGS) entry which is preliminary data.</text>
</comment>
<comment type="similarity">
    <text evidence="2">Belongs to the FAD-binding monooxygenase family.</text>
</comment>
<comment type="cofactor">
    <cofactor evidence="1">
        <name>FAD</name>
        <dbReference type="ChEBI" id="CHEBI:57692"/>
    </cofactor>
</comment>
<dbReference type="InterPro" id="IPR020946">
    <property type="entry name" value="Flavin_mOase-like"/>
</dbReference>
<evidence type="ECO:0000313" key="8">
    <source>
        <dbReference type="EMBL" id="MCD2197709.1"/>
    </source>
</evidence>
<dbReference type="Gene3D" id="3.50.50.60">
    <property type="entry name" value="FAD/NAD(P)-binding domain"/>
    <property type="match status" value="2"/>
</dbReference>
<accession>A0ABS8PL49</accession>
<dbReference type="EMBL" id="JAJNDB010000009">
    <property type="protein sequence ID" value="MCD2197709.1"/>
    <property type="molecule type" value="Genomic_DNA"/>
</dbReference>
<organism evidence="8 9">
    <name type="scientific">Actinomycetospora endophytica</name>
    <dbReference type="NCBI Taxonomy" id="2291215"/>
    <lineage>
        <taxon>Bacteria</taxon>
        <taxon>Bacillati</taxon>
        <taxon>Actinomycetota</taxon>
        <taxon>Actinomycetes</taxon>
        <taxon>Pseudonocardiales</taxon>
        <taxon>Pseudonocardiaceae</taxon>
        <taxon>Actinomycetospora</taxon>
    </lineage>
</organism>
<evidence type="ECO:0000256" key="4">
    <source>
        <dbReference type="ARBA" id="ARBA00022827"/>
    </source>
</evidence>
<evidence type="ECO:0000256" key="2">
    <source>
        <dbReference type="ARBA" id="ARBA00010139"/>
    </source>
</evidence>
<keyword evidence="4" id="KW-0274">FAD</keyword>
<dbReference type="Proteomes" id="UP001199469">
    <property type="component" value="Unassembled WGS sequence"/>
</dbReference>
<evidence type="ECO:0000256" key="5">
    <source>
        <dbReference type="ARBA" id="ARBA00023002"/>
    </source>
</evidence>
<name>A0ABS8PL49_9PSEU</name>
<keyword evidence="5" id="KW-0560">Oxidoreductase</keyword>
<keyword evidence="9" id="KW-1185">Reference proteome</keyword>
<dbReference type="SUPFAM" id="SSF51905">
    <property type="entry name" value="FAD/NAD(P)-binding domain"/>
    <property type="match status" value="1"/>
</dbReference>
<sequence length="508" mass="56158">MSTDVDAPVDTTGARGGGSEPEHLDVVIVGAGLSGIGTACHLEREQPGRDYAILEAREDLGGTWSLFQYPGIRSDSDMHTLGFKFRPWPDTVALADGASILEYVRDTAEEYGVDRRIRYGTRVTHAAWSSEDQRWTLALTTAAGEKLLTCSFLLWCSGYYRYDAGYTPELPGIENYGGTVIHPQHWDPELDYAGKRVVVIGSGATAVTLVPAMTQGEGRAAHVTQLQRTPSYVLSIGRTDPVAEFLNRWVPSWVADPIVRTKNITQLIALYQISQRFPRFVKGLLRKGAAAQLPEGYAVDTHFNPPYDPWDQRMCMVPDGDLFKAIRRGDADIVTDRIETFTGTGIRLQSGRELEADIVITATGLNLQLFGGADLEVDGEPVNLPDTMAYRGMMLSGIPNLVFMIGYTNASWTLKVDLVAEYFCRLLGWMDTHGKAVAVPQRDPAVQERPLLDFDAGYVKRSLHELPTGGDRAPWTLAMNYAIDAVTLRRARVDEGMRFEPARARVRA</sequence>
<evidence type="ECO:0000256" key="7">
    <source>
        <dbReference type="SAM" id="MobiDB-lite"/>
    </source>
</evidence>
<evidence type="ECO:0000256" key="3">
    <source>
        <dbReference type="ARBA" id="ARBA00022630"/>
    </source>
</evidence>
<dbReference type="InterPro" id="IPR051820">
    <property type="entry name" value="FAD-binding_MO"/>
</dbReference>
<keyword evidence="3" id="KW-0285">Flavoprotein</keyword>
<protein>
    <submittedName>
        <fullName evidence="8">NAD(P)/FAD-dependent oxidoreductase</fullName>
    </submittedName>
</protein>
<evidence type="ECO:0000256" key="6">
    <source>
        <dbReference type="ARBA" id="ARBA00023033"/>
    </source>
</evidence>
<dbReference type="Pfam" id="PF00743">
    <property type="entry name" value="FMO-like"/>
    <property type="match status" value="1"/>
</dbReference>
<keyword evidence="6" id="KW-0503">Monooxygenase</keyword>
<evidence type="ECO:0000256" key="1">
    <source>
        <dbReference type="ARBA" id="ARBA00001974"/>
    </source>
</evidence>
<dbReference type="RefSeq" id="WP_230739983.1">
    <property type="nucleotide sequence ID" value="NZ_JAJNDB010000009.1"/>
</dbReference>
<dbReference type="PANTHER" id="PTHR43872">
    <property type="entry name" value="MONOOXYGENASE, PUTATIVE (AFU_ORTHOLOGUE AFUA_8G02570)-RELATED"/>
    <property type="match status" value="1"/>
</dbReference>
<dbReference type="InterPro" id="IPR036188">
    <property type="entry name" value="FAD/NAD-bd_sf"/>
</dbReference>
<gene>
    <name evidence="8" type="ORF">LQ327_30500</name>
</gene>
<dbReference type="PANTHER" id="PTHR43872:SF1">
    <property type="entry name" value="MONOOXYGENASE, PUTATIVE (AFU_ORTHOLOGUE AFUA_8G02570)-RELATED"/>
    <property type="match status" value="1"/>
</dbReference>
<proteinExistence type="inferred from homology"/>